<keyword evidence="12 15" id="KW-0411">Iron-sulfur</keyword>
<keyword evidence="20" id="KW-1185">Reference proteome</keyword>
<gene>
    <name evidence="19" type="ORF">Bhyg_15597</name>
</gene>
<dbReference type="InterPro" id="IPR005839">
    <property type="entry name" value="Methylthiotransferase"/>
</dbReference>
<dbReference type="InterPro" id="IPR002792">
    <property type="entry name" value="TRAM_dom"/>
</dbReference>
<dbReference type="GO" id="GO:0046872">
    <property type="term" value="F:metal ion binding"/>
    <property type="evidence" value="ECO:0007669"/>
    <property type="project" value="UniProtKB-UniRule"/>
</dbReference>
<comment type="catalytic activity">
    <reaction evidence="14 15">
        <text>N(6)-L-threonylcarbamoyladenosine(37) in tRNA + (sulfur carrier)-SH + AH2 + 2 S-adenosyl-L-methionine = 2-methylsulfanyl-N(6)-L-threonylcarbamoyladenosine(37) in tRNA + (sulfur carrier)-H + 5'-deoxyadenosine + L-methionine + A + S-adenosyl-L-homocysteine + 2 H(+)</text>
        <dbReference type="Rhea" id="RHEA:37075"/>
        <dbReference type="Rhea" id="RHEA-COMP:10163"/>
        <dbReference type="Rhea" id="RHEA-COMP:11092"/>
        <dbReference type="Rhea" id="RHEA-COMP:14737"/>
        <dbReference type="Rhea" id="RHEA-COMP:14739"/>
        <dbReference type="ChEBI" id="CHEBI:13193"/>
        <dbReference type="ChEBI" id="CHEBI:15378"/>
        <dbReference type="ChEBI" id="CHEBI:17319"/>
        <dbReference type="ChEBI" id="CHEBI:17499"/>
        <dbReference type="ChEBI" id="CHEBI:29917"/>
        <dbReference type="ChEBI" id="CHEBI:57844"/>
        <dbReference type="ChEBI" id="CHEBI:57856"/>
        <dbReference type="ChEBI" id="CHEBI:59789"/>
        <dbReference type="ChEBI" id="CHEBI:64428"/>
        <dbReference type="ChEBI" id="CHEBI:74418"/>
        <dbReference type="ChEBI" id="CHEBI:74420"/>
        <dbReference type="EC" id="2.8.4.5"/>
    </reaction>
</comment>
<evidence type="ECO:0000259" key="17">
    <source>
        <dbReference type="PROSITE" id="PS51449"/>
    </source>
</evidence>
<keyword evidence="5 15" id="KW-0808">Transferase</keyword>
<evidence type="ECO:0000256" key="4">
    <source>
        <dbReference type="ARBA" id="ARBA00022485"/>
    </source>
</evidence>
<dbReference type="PROSITE" id="PS51449">
    <property type="entry name" value="MTTASE_N"/>
    <property type="match status" value="1"/>
</dbReference>
<evidence type="ECO:0000256" key="7">
    <source>
        <dbReference type="ARBA" id="ARBA00022692"/>
    </source>
</evidence>
<evidence type="ECO:0000259" key="18">
    <source>
        <dbReference type="PROSITE" id="PS51918"/>
    </source>
</evidence>
<evidence type="ECO:0000256" key="3">
    <source>
        <dbReference type="ARBA" id="ARBA00008616"/>
    </source>
</evidence>
<keyword evidence="11 15" id="KW-0408">Iron</keyword>
<evidence type="ECO:0000256" key="15">
    <source>
        <dbReference type="RuleBase" id="RU368081"/>
    </source>
</evidence>
<dbReference type="InterPro" id="IPR006466">
    <property type="entry name" value="MiaB-like_arc_euk"/>
</dbReference>
<dbReference type="OrthoDB" id="1730074at2759"/>
<dbReference type="InterPro" id="IPR006638">
    <property type="entry name" value="Elp3/MiaA/NifB-like_rSAM"/>
</dbReference>
<evidence type="ECO:0000256" key="13">
    <source>
        <dbReference type="ARBA" id="ARBA00023136"/>
    </source>
</evidence>
<name>A0A9Q0ML66_9DIPT</name>
<dbReference type="InterPro" id="IPR023404">
    <property type="entry name" value="rSAM_horseshoe"/>
</dbReference>
<evidence type="ECO:0000256" key="1">
    <source>
        <dbReference type="ARBA" id="ARBA00002399"/>
    </source>
</evidence>
<evidence type="ECO:0000256" key="9">
    <source>
        <dbReference type="ARBA" id="ARBA00022723"/>
    </source>
</evidence>
<evidence type="ECO:0000256" key="14">
    <source>
        <dbReference type="ARBA" id="ARBA00051661"/>
    </source>
</evidence>
<dbReference type="PROSITE" id="PS51918">
    <property type="entry name" value="RADICAL_SAM"/>
    <property type="match status" value="1"/>
</dbReference>
<evidence type="ECO:0000313" key="19">
    <source>
        <dbReference type="EMBL" id="KAJ6633263.1"/>
    </source>
</evidence>
<dbReference type="InterPro" id="IPR013848">
    <property type="entry name" value="Methylthiotransferase_N"/>
</dbReference>
<keyword evidence="6 15" id="KW-0949">S-adenosyl-L-methionine</keyword>
<dbReference type="GO" id="GO:0035598">
    <property type="term" value="F:tRNA (N(6)-L-threonylcarbamoyladenosine(37)-C(2))-methylthiotransferase activity"/>
    <property type="evidence" value="ECO:0007669"/>
    <property type="project" value="UniProtKB-UniRule"/>
</dbReference>
<dbReference type="PROSITE" id="PS50926">
    <property type="entry name" value="TRAM"/>
    <property type="match status" value="1"/>
</dbReference>
<keyword evidence="8 15" id="KW-0819">tRNA processing</keyword>
<dbReference type="InterPro" id="IPR038135">
    <property type="entry name" value="Methylthiotransferase_N_sf"/>
</dbReference>
<accession>A0A9Q0ML66</accession>
<comment type="cofactor">
    <cofactor evidence="15">
        <name>[4Fe-4S] cluster</name>
        <dbReference type="ChEBI" id="CHEBI:49883"/>
    </cofactor>
    <text evidence="15">Binds 1 or 2 [4Fe-4S] cluster. One cluster is coordinated with 3 cysteines and an exchangeable S-adenosyl-L-methionine.</text>
</comment>
<comment type="caution">
    <text evidence="19">The sequence shown here is derived from an EMBL/GenBank/DDBJ whole genome shotgun (WGS) entry which is preliminary data.</text>
</comment>
<keyword evidence="13 15" id="KW-0472">Membrane</keyword>
<proteinExistence type="inferred from homology"/>
<dbReference type="PROSITE" id="PS01278">
    <property type="entry name" value="MTTASE_RADICAL"/>
    <property type="match status" value="1"/>
</dbReference>
<dbReference type="SMART" id="SM00729">
    <property type="entry name" value="Elp3"/>
    <property type="match status" value="1"/>
</dbReference>
<dbReference type="Gene3D" id="3.40.50.12160">
    <property type="entry name" value="Methylthiotransferase, N-terminal domain"/>
    <property type="match status" value="1"/>
</dbReference>
<evidence type="ECO:0000259" key="16">
    <source>
        <dbReference type="PROSITE" id="PS50926"/>
    </source>
</evidence>
<keyword evidence="10 15" id="KW-1133">Transmembrane helix</keyword>
<feature type="domain" description="TRAM" evidence="16">
    <location>
        <begin position="457"/>
        <end position="519"/>
    </location>
</feature>
<dbReference type="SFLD" id="SFLDS00029">
    <property type="entry name" value="Radical_SAM"/>
    <property type="match status" value="1"/>
</dbReference>
<dbReference type="SFLD" id="SFLDG01082">
    <property type="entry name" value="B12-binding_domain_containing"/>
    <property type="match status" value="1"/>
</dbReference>
<evidence type="ECO:0000256" key="10">
    <source>
        <dbReference type="ARBA" id="ARBA00022989"/>
    </source>
</evidence>
<dbReference type="InterPro" id="IPR020612">
    <property type="entry name" value="Methylthiotransferase_CS"/>
</dbReference>
<dbReference type="InterPro" id="IPR007197">
    <property type="entry name" value="rSAM"/>
</dbReference>
<dbReference type="CDD" id="cd01335">
    <property type="entry name" value="Radical_SAM"/>
    <property type="match status" value="1"/>
</dbReference>
<dbReference type="FunFam" id="3.40.50.12160:FF:000005">
    <property type="entry name" value="threonylcarbamoyladenosine tRNA methylthiotransferase isoform X1"/>
    <property type="match status" value="1"/>
</dbReference>
<organism evidence="19 20">
    <name type="scientific">Pseudolycoriella hygida</name>
    <dbReference type="NCBI Taxonomy" id="35572"/>
    <lineage>
        <taxon>Eukaryota</taxon>
        <taxon>Metazoa</taxon>
        <taxon>Ecdysozoa</taxon>
        <taxon>Arthropoda</taxon>
        <taxon>Hexapoda</taxon>
        <taxon>Insecta</taxon>
        <taxon>Pterygota</taxon>
        <taxon>Neoptera</taxon>
        <taxon>Endopterygota</taxon>
        <taxon>Diptera</taxon>
        <taxon>Nematocera</taxon>
        <taxon>Sciaroidea</taxon>
        <taxon>Sciaridae</taxon>
        <taxon>Pseudolycoriella</taxon>
    </lineage>
</organism>
<reference evidence="19" key="1">
    <citation type="submission" date="2022-07" db="EMBL/GenBank/DDBJ databases">
        <authorList>
            <person name="Trinca V."/>
            <person name="Uliana J.V.C."/>
            <person name="Torres T.T."/>
            <person name="Ward R.J."/>
            <person name="Monesi N."/>
        </authorList>
    </citation>
    <scope>NUCLEOTIDE SEQUENCE</scope>
    <source>
        <strain evidence="19">HSMRA1968</strain>
        <tissue evidence="19">Whole embryos</tissue>
    </source>
</reference>
<evidence type="ECO:0000256" key="2">
    <source>
        <dbReference type="ARBA" id="ARBA00004167"/>
    </source>
</evidence>
<dbReference type="Pfam" id="PF04055">
    <property type="entry name" value="Radical_SAM"/>
    <property type="match status" value="1"/>
</dbReference>
<evidence type="ECO:0000256" key="5">
    <source>
        <dbReference type="ARBA" id="ARBA00022679"/>
    </source>
</evidence>
<dbReference type="SUPFAM" id="SSF102114">
    <property type="entry name" value="Radical SAM enzymes"/>
    <property type="match status" value="1"/>
</dbReference>
<evidence type="ECO:0000256" key="8">
    <source>
        <dbReference type="ARBA" id="ARBA00022694"/>
    </source>
</evidence>
<dbReference type="Pfam" id="PF00919">
    <property type="entry name" value="UPF0004"/>
    <property type="match status" value="1"/>
</dbReference>
<dbReference type="PANTHER" id="PTHR11918:SF45">
    <property type="entry name" value="THREONYLCARBAMOYLADENOSINE TRNA METHYLTHIOTRANSFERASE"/>
    <property type="match status" value="1"/>
</dbReference>
<dbReference type="PROSITE" id="PS51257">
    <property type="entry name" value="PROKAR_LIPOPROTEIN"/>
    <property type="match status" value="1"/>
</dbReference>
<comment type="subcellular location">
    <subcellularLocation>
        <location evidence="15">Endoplasmic reticulum membrane</location>
        <topology evidence="15">Single-pass membrane protein</topology>
    </subcellularLocation>
    <subcellularLocation>
        <location evidence="2">Membrane</location>
        <topology evidence="2">Single-pass membrane protein</topology>
    </subcellularLocation>
</comment>
<feature type="domain" description="Radical SAM core" evidence="18">
    <location>
        <begin position="226"/>
        <end position="459"/>
    </location>
</feature>
<evidence type="ECO:0000256" key="6">
    <source>
        <dbReference type="ARBA" id="ARBA00022691"/>
    </source>
</evidence>
<dbReference type="GO" id="GO:0051539">
    <property type="term" value="F:4 iron, 4 sulfur cluster binding"/>
    <property type="evidence" value="ECO:0007669"/>
    <property type="project" value="UniProtKB-UniRule"/>
</dbReference>
<keyword evidence="9 15" id="KW-0479">Metal-binding</keyword>
<dbReference type="PANTHER" id="PTHR11918">
    <property type="entry name" value="RADICAL SAM PROTEINS"/>
    <property type="match status" value="1"/>
</dbReference>
<dbReference type="NCBIfam" id="TIGR01578">
    <property type="entry name" value="MiaB-like-B"/>
    <property type="match status" value="1"/>
</dbReference>
<keyword evidence="15" id="KW-0256">Endoplasmic reticulum</keyword>
<comment type="function">
    <text evidence="1 15">Catalyzes the methylthiolation of N6-threonylcarbamoyladenosine (t(6)A), leading to the formation of 2-methylthio-N6-threonylcarbamoyladenosine (ms(2)t(6)A) at position 37 in tRNAs that read codons beginning with adenine.</text>
</comment>
<dbReference type="GO" id="GO:0005789">
    <property type="term" value="C:endoplasmic reticulum membrane"/>
    <property type="evidence" value="ECO:0007669"/>
    <property type="project" value="UniProtKB-SubCell"/>
</dbReference>
<dbReference type="Proteomes" id="UP001151699">
    <property type="component" value="Unassembled WGS sequence"/>
</dbReference>
<dbReference type="AlphaFoldDB" id="A0A9Q0ML66"/>
<feature type="domain" description="MTTase N-terminal" evidence="17">
    <location>
        <begin position="90"/>
        <end position="198"/>
    </location>
</feature>
<comment type="similarity">
    <text evidence="3 15">Belongs to the methylthiotransferase family. CDKAL1 subfamily.</text>
</comment>
<dbReference type="FunFam" id="3.80.30.20:FF:000002">
    <property type="entry name" value="threonylcarbamoyladenosine tRNA methylthiotransferase isoform X2"/>
    <property type="match status" value="1"/>
</dbReference>
<evidence type="ECO:0000256" key="11">
    <source>
        <dbReference type="ARBA" id="ARBA00023004"/>
    </source>
</evidence>
<feature type="transmembrane region" description="Helical" evidence="15">
    <location>
        <begin position="569"/>
        <end position="587"/>
    </location>
</feature>
<dbReference type="EC" id="2.8.4.5" evidence="15"/>
<dbReference type="Gene3D" id="3.80.30.20">
    <property type="entry name" value="tm_1862 like domain"/>
    <property type="match status" value="1"/>
</dbReference>
<dbReference type="NCBIfam" id="TIGR00089">
    <property type="entry name" value="MiaB/RimO family radical SAM methylthiotransferase"/>
    <property type="match status" value="1"/>
</dbReference>
<keyword evidence="7 15" id="KW-0812">Transmembrane</keyword>
<dbReference type="EMBL" id="WJQU01002129">
    <property type="protein sequence ID" value="KAJ6633263.1"/>
    <property type="molecule type" value="Genomic_DNA"/>
</dbReference>
<evidence type="ECO:0000256" key="12">
    <source>
        <dbReference type="ARBA" id="ARBA00023014"/>
    </source>
</evidence>
<protein>
    <recommendedName>
        <fullName evidence="15">tRNA-t(6)A37 methylthiotransferase</fullName>
        <ecNumber evidence="15">2.8.4.5</ecNumber>
    </recommendedName>
</protein>
<keyword evidence="4 15" id="KW-0004">4Fe-4S</keyword>
<dbReference type="InterPro" id="IPR058240">
    <property type="entry name" value="rSAM_sf"/>
</dbReference>
<sequence>MEKVSGTPGTLTQYFYPILVITFMSACSEIIDDIEDLISSQDITPKERYANKKDVTVRAKRKTNGEVKPVVEPKCINDKPIYESIIPGTQKIYLKTWGCAHNNSDSEYMAGQLAAYGYNLTSDKAAADLWLLNSCTVKNPSEDTFRNEIQNGLNVGKHVVVAGCVPSGAPKSEYLKGLSIVGVQQIDRVVEVVEETLKGHSVRLLQQKKVNGKRIAGAPLSLPKIRKNPLIEIIAINSGCLNQCTYCKTKHSRGDLVSYPVEEIVARAQQAFREGVCEIWLTSEDTGTYGRDIGSSLPELLWKLVDVIPEGCMMRVGMTNPPYILEHLEEICKILATPRVYAFLHVPVQSGSDSVLGDMKREYCCDDFNQIVDVLRERVPGVTIATDIICGFPTETEADFDETMKLCEKYKFPSLFINQFFPRPGTPAARLERIPANLVKTRTKRLTDLFYSYEPYGHKINEIQQVLVTEISHDKKYFVGHNKFYEQVLLPMKENLLGKSVKVKILSATKFSMLADIVDSEDEWLKCSSKSVSVDQLSNGISTNCSDYSETNGLVTNDHGSTEKDGNVYFYYAIIAVVLAFIYRLVWKSLSDLS</sequence>
<evidence type="ECO:0000313" key="20">
    <source>
        <dbReference type="Proteomes" id="UP001151699"/>
    </source>
</evidence>